<dbReference type="EMBL" id="JARXHW010000003">
    <property type="protein sequence ID" value="MDQ8206362.1"/>
    <property type="molecule type" value="Genomic_DNA"/>
</dbReference>
<dbReference type="InterPro" id="IPR036388">
    <property type="entry name" value="WH-like_DNA-bd_sf"/>
</dbReference>
<keyword evidence="5" id="KW-0804">Transcription</keyword>
<dbReference type="SUPFAM" id="SSF46785">
    <property type="entry name" value="Winged helix' DNA-binding domain"/>
    <property type="match status" value="1"/>
</dbReference>
<dbReference type="PROSITE" id="PS50949">
    <property type="entry name" value="HTH_GNTR"/>
    <property type="match status" value="1"/>
</dbReference>
<keyword evidence="4" id="KW-0238">DNA-binding</keyword>
<dbReference type="CDD" id="cd07377">
    <property type="entry name" value="WHTH_GntR"/>
    <property type="match status" value="1"/>
</dbReference>
<evidence type="ECO:0000256" key="2">
    <source>
        <dbReference type="ARBA" id="ARBA00008520"/>
    </source>
</evidence>
<gene>
    <name evidence="7" type="ORF">QEH52_02500</name>
</gene>
<evidence type="ECO:0000256" key="3">
    <source>
        <dbReference type="ARBA" id="ARBA00023015"/>
    </source>
</evidence>
<dbReference type="SUPFAM" id="SSF53850">
    <property type="entry name" value="Periplasmic binding protein-like II"/>
    <property type="match status" value="1"/>
</dbReference>
<evidence type="ECO:0000256" key="5">
    <source>
        <dbReference type="ARBA" id="ARBA00023163"/>
    </source>
</evidence>
<dbReference type="InterPro" id="IPR036390">
    <property type="entry name" value="WH_DNA-bd_sf"/>
</dbReference>
<protein>
    <submittedName>
        <fullName evidence="7">Extracellular solute-binding protein</fullName>
    </submittedName>
</protein>
<keyword evidence="8" id="KW-1185">Reference proteome</keyword>
<evidence type="ECO:0000313" key="8">
    <source>
        <dbReference type="Proteomes" id="UP001225316"/>
    </source>
</evidence>
<organism evidence="7 8">
    <name type="scientific">Thalassobacterium maritimum</name>
    <dbReference type="NCBI Taxonomy" id="3041265"/>
    <lineage>
        <taxon>Bacteria</taxon>
        <taxon>Pseudomonadati</taxon>
        <taxon>Verrucomicrobiota</taxon>
        <taxon>Opitutia</taxon>
        <taxon>Puniceicoccales</taxon>
        <taxon>Coraliomargaritaceae</taxon>
        <taxon>Thalassobacterium</taxon>
    </lineage>
</organism>
<dbReference type="SMART" id="SM00345">
    <property type="entry name" value="HTH_GNTR"/>
    <property type="match status" value="1"/>
</dbReference>
<evidence type="ECO:0000313" key="7">
    <source>
        <dbReference type="EMBL" id="MDQ8206362.1"/>
    </source>
</evidence>
<sequence length="468" mass="52666">MSPNKVFAVRHHILSMLESGAIVTGEKIPGAREIAEELGISLLKVQQAVESLCQDGVLQSHSRKGTYVQANWQIRVLKENLCVYSPVDHFPWIRGMFELLEDTIPGLRSSYAFKRGMLELRTTSHVLTQYDDYMDLSSIFEECYPDRNLFFERPFKPFVVNGKMVGIPFAFSPRVIFFNPKVFEEAGCSLPSAGWTWSDFIGCVEQLTKTLPKSQIINWRPAIFLFMNFIVRAGGRLFCPELADPVTLDSPQVLKGLQLFRQLGDLLTGEEIDDGQYLDDFLNGQAAMHLSGRHMMNFIQRSGFKDWQTVPMPLFDNGVDCSAQATDLICVRKNCTSVELAKRYVTAMLSEPVQDCIGQWKHNIPIRKSSAFKSLDLDDSRDALFATEVAKISTDFNLEPPFPGTFVLDGLERILTHKIDLETGLSELAQAARTILGVSGYGSNGEVIKSLFYSSEQDPEVINRLKPH</sequence>
<dbReference type="Proteomes" id="UP001225316">
    <property type="component" value="Unassembled WGS sequence"/>
</dbReference>
<proteinExistence type="inferred from homology"/>
<accession>A0ABU1ATQ6</accession>
<evidence type="ECO:0000256" key="1">
    <source>
        <dbReference type="ARBA" id="ARBA00004418"/>
    </source>
</evidence>
<dbReference type="Gene3D" id="1.10.10.10">
    <property type="entry name" value="Winged helix-like DNA-binding domain superfamily/Winged helix DNA-binding domain"/>
    <property type="match status" value="1"/>
</dbReference>
<reference evidence="7 8" key="1">
    <citation type="submission" date="2023-04" db="EMBL/GenBank/DDBJ databases">
        <title>A novel bacteria isolated from coastal sediment.</title>
        <authorList>
            <person name="Liu X.-J."/>
            <person name="Du Z.-J."/>
        </authorList>
    </citation>
    <scope>NUCLEOTIDE SEQUENCE [LARGE SCALE GENOMIC DNA]</scope>
    <source>
        <strain evidence="7 8">SDUM461003</strain>
    </source>
</reference>
<dbReference type="Gene3D" id="3.40.190.10">
    <property type="entry name" value="Periplasmic binding protein-like II"/>
    <property type="match status" value="1"/>
</dbReference>
<feature type="domain" description="HTH gntR-type" evidence="6">
    <location>
        <begin position="3"/>
        <end position="71"/>
    </location>
</feature>
<comment type="caution">
    <text evidence="7">The sequence shown here is derived from an EMBL/GenBank/DDBJ whole genome shotgun (WGS) entry which is preliminary data.</text>
</comment>
<dbReference type="InterPro" id="IPR000524">
    <property type="entry name" value="Tscrpt_reg_HTH_GntR"/>
</dbReference>
<evidence type="ECO:0000259" key="6">
    <source>
        <dbReference type="PROSITE" id="PS50949"/>
    </source>
</evidence>
<dbReference type="Pfam" id="PF00392">
    <property type="entry name" value="GntR"/>
    <property type="match status" value="1"/>
</dbReference>
<evidence type="ECO:0000256" key="4">
    <source>
        <dbReference type="ARBA" id="ARBA00023125"/>
    </source>
</evidence>
<dbReference type="InterPro" id="IPR006059">
    <property type="entry name" value="SBP"/>
</dbReference>
<keyword evidence="3" id="KW-0805">Transcription regulation</keyword>
<dbReference type="PANTHER" id="PTHR43649:SF12">
    <property type="entry name" value="DIACETYLCHITOBIOSE BINDING PROTEIN DASA"/>
    <property type="match status" value="1"/>
</dbReference>
<dbReference type="InterPro" id="IPR050490">
    <property type="entry name" value="Bact_solute-bd_prot1"/>
</dbReference>
<name>A0ABU1ATQ6_9BACT</name>
<dbReference type="Pfam" id="PF01547">
    <property type="entry name" value="SBP_bac_1"/>
    <property type="match status" value="1"/>
</dbReference>
<dbReference type="PANTHER" id="PTHR43649">
    <property type="entry name" value="ARABINOSE-BINDING PROTEIN-RELATED"/>
    <property type="match status" value="1"/>
</dbReference>
<comment type="similarity">
    <text evidence="2">Belongs to the bacterial solute-binding protein 1 family.</text>
</comment>
<dbReference type="RefSeq" id="WP_308948409.1">
    <property type="nucleotide sequence ID" value="NZ_JARXHW010000003.1"/>
</dbReference>
<comment type="subcellular location">
    <subcellularLocation>
        <location evidence="1">Periplasm</location>
    </subcellularLocation>
</comment>